<evidence type="ECO:0000313" key="4">
    <source>
        <dbReference type="Proteomes" id="UP000298805"/>
    </source>
</evidence>
<protein>
    <submittedName>
        <fullName evidence="2">Uncharacterized protein</fullName>
    </submittedName>
</protein>
<dbReference type="EMBL" id="RJVK01000003">
    <property type="protein sequence ID" value="ROR39348.1"/>
    <property type="molecule type" value="Genomic_DNA"/>
</dbReference>
<reference evidence="4" key="1">
    <citation type="submission" date="2018-03" db="EMBL/GenBank/DDBJ databases">
        <title>A comparative analysis of the Nautiliaceae.</title>
        <authorList>
            <person name="Grosche A."/>
            <person name="Smedile F."/>
            <person name="Vetriani C."/>
        </authorList>
    </citation>
    <scope>NUCLEOTIDE SEQUENCE [LARGE SCALE GENOMIC DNA]</scope>
    <source>
        <strain evidence="4">TB6</strain>
    </source>
</reference>
<dbReference type="AlphaFoldDB" id="A0AAJ4UXD7"/>
<dbReference type="Proteomes" id="UP000272781">
    <property type="component" value="Unassembled WGS sequence"/>
</dbReference>
<organism evidence="2 3">
    <name type="scientific">Caminibacter pacificus</name>
    <dbReference type="NCBI Taxonomy" id="1424653"/>
    <lineage>
        <taxon>Bacteria</taxon>
        <taxon>Pseudomonadati</taxon>
        <taxon>Campylobacterota</taxon>
        <taxon>Epsilonproteobacteria</taxon>
        <taxon>Nautiliales</taxon>
        <taxon>Nautiliaceae</taxon>
        <taxon>Caminibacter</taxon>
    </lineage>
</organism>
<dbReference type="EMBL" id="CP027432">
    <property type="protein sequence ID" value="QCI28761.1"/>
    <property type="molecule type" value="Genomic_DNA"/>
</dbReference>
<proteinExistence type="predicted"/>
<gene>
    <name evidence="1" type="ORF">C6V80_07215</name>
    <name evidence="2" type="ORF">EDC58_1288</name>
</gene>
<dbReference type="Proteomes" id="UP000298805">
    <property type="component" value="Chromosome"/>
</dbReference>
<evidence type="ECO:0000313" key="2">
    <source>
        <dbReference type="EMBL" id="ROR39348.1"/>
    </source>
</evidence>
<reference evidence="1" key="3">
    <citation type="submission" date="2019-06" db="EMBL/GenBank/DDBJ databases">
        <title>A comparative analysis of the Nautiliaceae.</title>
        <authorList>
            <person name="Grosche A."/>
            <person name="Smedile F."/>
            <person name="Vetriani C."/>
        </authorList>
    </citation>
    <scope>NUCLEOTIDE SEQUENCE</scope>
    <source>
        <strain evidence="1">TB6</strain>
    </source>
</reference>
<dbReference type="RefSeq" id="WP_123352684.1">
    <property type="nucleotide sequence ID" value="NZ_CP027432.2"/>
</dbReference>
<accession>A0AAJ4UXD7</accession>
<evidence type="ECO:0000313" key="1">
    <source>
        <dbReference type="EMBL" id="QCI28761.1"/>
    </source>
</evidence>
<sequence length="142" mass="16684">MKKLVLFATAVLLFAQVNDQYLNYTNKLVNYQIKLKNIEKITPPFEIYRNEVVYKNNKTKKIIRRVIKVDLVSIFDNKAYVVLKEYLGSQLVSVKKKWVKVGDKIDKCVVSNITIDKLVIRCKDRKIVKSLNKKIPFFKESK</sequence>
<reference evidence="2 3" key="2">
    <citation type="submission" date="2018-11" db="EMBL/GenBank/DDBJ databases">
        <title>Genomic Encyclopedia of Type Strains, Phase IV (KMG-IV): sequencing the most valuable type-strain genomes for metagenomic binning, comparative biology and taxonomic classification.</title>
        <authorList>
            <person name="Goeker M."/>
        </authorList>
    </citation>
    <scope>NUCLEOTIDE SEQUENCE [LARGE SCALE GENOMIC DNA]</scope>
    <source>
        <strain evidence="2 3">DSM 27783</strain>
    </source>
</reference>
<evidence type="ECO:0000313" key="3">
    <source>
        <dbReference type="Proteomes" id="UP000272781"/>
    </source>
</evidence>
<keyword evidence="4" id="KW-1185">Reference proteome</keyword>
<name>A0AAJ4UXD7_9BACT</name>